<comment type="caution">
    <text evidence="2">The sequence shown here is derived from an EMBL/GenBank/DDBJ whole genome shotgun (WGS) entry which is preliminary data.</text>
</comment>
<reference evidence="2" key="1">
    <citation type="submission" date="2020-11" db="EMBL/GenBank/DDBJ databases">
        <authorList>
            <consortium name="DOE Joint Genome Institute"/>
            <person name="Ahrendt S."/>
            <person name="Riley R."/>
            <person name="Andreopoulos W."/>
            <person name="LaButti K."/>
            <person name="Pangilinan J."/>
            <person name="Ruiz-duenas F.J."/>
            <person name="Barrasa J.M."/>
            <person name="Sanchez-Garcia M."/>
            <person name="Camarero S."/>
            <person name="Miyauchi S."/>
            <person name="Serrano A."/>
            <person name="Linde D."/>
            <person name="Babiker R."/>
            <person name="Drula E."/>
            <person name="Ayuso-Fernandez I."/>
            <person name="Pacheco R."/>
            <person name="Padilla G."/>
            <person name="Ferreira P."/>
            <person name="Barriuso J."/>
            <person name="Kellner H."/>
            <person name="Castanera R."/>
            <person name="Alfaro M."/>
            <person name="Ramirez L."/>
            <person name="Pisabarro A.G."/>
            <person name="Kuo A."/>
            <person name="Tritt A."/>
            <person name="Lipzen A."/>
            <person name="He G."/>
            <person name="Yan M."/>
            <person name="Ng V."/>
            <person name="Cullen D."/>
            <person name="Martin F."/>
            <person name="Rosso M.-N."/>
            <person name="Henrissat B."/>
            <person name="Hibbett D."/>
            <person name="Martinez A.T."/>
            <person name="Grigoriev I.V."/>
        </authorList>
    </citation>
    <scope>NUCLEOTIDE SEQUENCE</scope>
    <source>
        <strain evidence="2">AH 44721</strain>
    </source>
</reference>
<evidence type="ECO:0000259" key="1">
    <source>
        <dbReference type="Pfam" id="PF13961"/>
    </source>
</evidence>
<name>A0A9P5NE74_GYMJU</name>
<evidence type="ECO:0000313" key="2">
    <source>
        <dbReference type="EMBL" id="KAF8881516.1"/>
    </source>
</evidence>
<proteinExistence type="predicted"/>
<evidence type="ECO:0000313" key="3">
    <source>
        <dbReference type="Proteomes" id="UP000724874"/>
    </source>
</evidence>
<feature type="domain" description="DUF4219" evidence="1">
    <location>
        <begin position="10"/>
        <end position="33"/>
    </location>
</feature>
<organism evidence="2 3">
    <name type="scientific">Gymnopilus junonius</name>
    <name type="common">Spectacular rustgill mushroom</name>
    <name type="synonym">Gymnopilus spectabilis subsp. junonius</name>
    <dbReference type="NCBI Taxonomy" id="109634"/>
    <lineage>
        <taxon>Eukaryota</taxon>
        <taxon>Fungi</taxon>
        <taxon>Dikarya</taxon>
        <taxon>Basidiomycota</taxon>
        <taxon>Agaricomycotina</taxon>
        <taxon>Agaricomycetes</taxon>
        <taxon>Agaricomycetidae</taxon>
        <taxon>Agaricales</taxon>
        <taxon>Agaricineae</taxon>
        <taxon>Hymenogastraceae</taxon>
        <taxon>Gymnopilus</taxon>
    </lineage>
</organism>
<dbReference type="AlphaFoldDB" id="A0A9P5NE74"/>
<gene>
    <name evidence="2" type="ORF">CPB84DRAFT_1851569</name>
</gene>
<keyword evidence="3" id="KW-1185">Reference proteome</keyword>
<dbReference type="OrthoDB" id="3265539at2759"/>
<dbReference type="Pfam" id="PF13961">
    <property type="entry name" value="DUF4219"/>
    <property type="match status" value="1"/>
</dbReference>
<dbReference type="Proteomes" id="UP000724874">
    <property type="component" value="Unassembled WGS sequence"/>
</dbReference>
<sequence length="86" mass="9690">MSIHFKHLKNTNYAEWALCMEAVLIQAGLWSIIQPEISPVNADGSTKDEMTMAAELNAELKKQMLSKKNETYTEIILAIEHASVKQ</sequence>
<protein>
    <recommendedName>
        <fullName evidence="1">DUF4219 domain-containing protein</fullName>
    </recommendedName>
</protein>
<dbReference type="EMBL" id="JADNYJ010000131">
    <property type="protein sequence ID" value="KAF8881516.1"/>
    <property type="molecule type" value="Genomic_DNA"/>
</dbReference>
<dbReference type="InterPro" id="IPR025314">
    <property type="entry name" value="DUF4219"/>
</dbReference>
<accession>A0A9P5NE74</accession>